<dbReference type="PANTHER" id="PTHR36849:SF1">
    <property type="entry name" value="CYTOPLASMIC PROTEIN"/>
    <property type="match status" value="1"/>
</dbReference>
<evidence type="ECO:0000313" key="2">
    <source>
        <dbReference type="Proteomes" id="UP000199467"/>
    </source>
</evidence>
<keyword evidence="2" id="KW-1185">Reference proteome</keyword>
<sequence>MIRCKRVYLDAQAGDGQRILVDRLWPRGLSRDALAFDEWLPEVAPSTELRKAFSHRVEAFDDFSAAYRRELAGHPEHWQRLLHWAAGGTLTLLYAARDEEHNNARVLAEFLEEELQRYDSPSSPVCYQGEFDGN</sequence>
<dbReference type="Pfam" id="PF22752">
    <property type="entry name" value="DUF488-N3i"/>
    <property type="match status" value="1"/>
</dbReference>
<reference evidence="2" key="1">
    <citation type="submission" date="2016-10" db="EMBL/GenBank/DDBJ databases">
        <authorList>
            <person name="Varghese N."/>
            <person name="Submissions S."/>
        </authorList>
    </citation>
    <scope>NUCLEOTIDE SEQUENCE [LARGE SCALE GENOMIC DNA]</scope>
    <source>
        <strain evidence="2">DSM 26382</strain>
    </source>
</reference>
<dbReference type="GeneID" id="83642824"/>
<name>A0A1G6KXQ7_9GAMM</name>
<proteinExistence type="predicted"/>
<dbReference type="EMBL" id="FMZQ01000002">
    <property type="protein sequence ID" value="SDC35608.1"/>
    <property type="molecule type" value="Genomic_DNA"/>
</dbReference>
<protein>
    <submittedName>
        <fullName evidence="1">Uncharacterized conserved protein YeaO, DUF488 family</fullName>
    </submittedName>
</protein>
<dbReference type="PANTHER" id="PTHR36849">
    <property type="entry name" value="CYTOPLASMIC PROTEIN-RELATED"/>
    <property type="match status" value="1"/>
</dbReference>
<gene>
    <name evidence="1" type="ORF">SAMN05216576_102265</name>
</gene>
<organism evidence="1 2">
    <name type="scientific">Ectopseudomonas chengduensis</name>
    <dbReference type="NCBI Taxonomy" id="489632"/>
    <lineage>
        <taxon>Bacteria</taxon>
        <taxon>Pseudomonadati</taxon>
        <taxon>Pseudomonadota</taxon>
        <taxon>Gammaproteobacteria</taxon>
        <taxon>Pseudomonadales</taxon>
        <taxon>Pseudomonadaceae</taxon>
        <taxon>Ectopseudomonas</taxon>
    </lineage>
</organism>
<dbReference type="AlphaFoldDB" id="A0A1G6KXQ7"/>
<dbReference type="Proteomes" id="UP000199467">
    <property type="component" value="Unassembled WGS sequence"/>
</dbReference>
<evidence type="ECO:0000313" key="1">
    <source>
        <dbReference type="EMBL" id="SDC35608.1"/>
    </source>
</evidence>
<dbReference type="RefSeq" id="WP_017674981.1">
    <property type="nucleotide sequence ID" value="NZ_FMZQ01000002.1"/>
</dbReference>
<dbReference type="InterPro" id="IPR052552">
    <property type="entry name" value="YeaO-like"/>
</dbReference>
<accession>A0A1G6KXQ7</accession>